<dbReference type="PANTHER" id="PTHR43792">
    <property type="entry name" value="GNAT FAMILY, PUTATIVE (AFU_ORTHOLOGUE AFUA_3G00765)-RELATED-RELATED"/>
    <property type="match status" value="1"/>
</dbReference>
<dbReference type="Pfam" id="PF13302">
    <property type="entry name" value="Acetyltransf_3"/>
    <property type="match status" value="1"/>
</dbReference>
<proteinExistence type="inferred from homology"/>
<feature type="domain" description="N-acetyltransferase" evidence="4">
    <location>
        <begin position="15"/>
        <end position="167"/>
    </location>
</feature>
<dbReference type="Proteomes" id="UP001317259">
    <property type="component" value="Unassembled WGS sequence"/>
</dbReference>
<keyword evidence="2" id="KW-0012">Acyltransferase</keyword>
<evidence type="ECO:0000256" key="3">
    <source>
        <dbReference type="ARBA" id="ARBA00038502"/>
    </source>
</evidence>
<gene>
    <name evidence="5" type="ORF">MF672_012965</name>
</gene>
<name>A0ABT0FR96_9ACTN</name>
<evidence type="ECO:0000256" key="1">
    <source>
        <dbReference type="ARBA" id="ARBA00022679"/>
    </source>
</evidence>
<organism evidence="5 6">
    <name type="scientific">Actinomadura luzonensis</name>
    <dbReference type="NCBI Taxonomy" id="2805427"/>
    <lineage>
        <taxon>Bacteria</taxon>
        <taxon>Bacillati</taxon>
        <taxon>Actinomycetota</taxon>
        <taxon>Actinomycetes</taxon>
        <taxon>Streptosporangiales</taxon>
        <taxon>Thermomonosporaceae</taxon>
        <taxon>Actinomadura</taxon>
    </lineage>
</organism>
<accession>A0ABT0FR96</accession>
<comment type="caution">
    <text evidence="5">The sequence shown here is derived from an EMBL/GenBank/DDBJ whole genome shotgun (WGS) entry which is preliminary data.</text>
</comment>
<keyword evidence="1" id="KW-0808">Transferase</keyword>
<keyword evidence="6" id="KW-1185">Reference proteome</keyword>
<evidence type="ECO:0000313" key="6">
    <source>
        <dbReference type="Proteomes" id="UP001317259"/>
    </source>
</evidence>
<sequence length="175" mass="19172">MTTIAISDHAFGGTVRLRAWRESDAPVVLRAFRVPDLREQSAFPVVTPQDAIGWIAGWEGTGHAFAVTVGDGGPVVGNVAITGVDDRQNGWVSYWVLPEARRLGIAAAATDRLARWAFRRLGLYRLELVHRLDNPASCRVATKAGFRMEGIERGKAYGEGGLRHDVERHARLATD</sequence>
<evidence type="ECO:0000313" key="5">
    <source>
        <dbReference type="EMBL" id="MCK2214698.1"/>
    </source>
</evidence>
<dbReference type="InterPro" id="IPR016181">
    <property type="entry name" value="Acyl_CoA_acyltransferase"/>
</dbReference>
<dbReference type="SUPFAM" id="SSF55729">
    <property type="entry name" value="Acyl-CoA N-acyltransferases (Nat)"/>
    <property type="match status" value="1"/>
</dbReference>
<dbReference type="InterPro" id="IPR051531">
    <property type="entry name" value="N-acetyltransferase"/>
</dbReference>
<dbReference type="PROSITE" id="PS51186">
    <property type="entry name" value="GNAT"/>
    <property type="match status" value="1"/>
</dbReference>
<dbReference type="RefSeq" id="WP_242373950.1">
    <property type="nucleotide sequence ID" value="NZ_JAKRKC020000001.1"/>
</dbReference>
<reference evidence="5 6" key="1">
    <citation type="submission" date="2022-04" db="EMBL/GenBank/DDBJ databases">
        <title>Genome draft of Actinomadura sp. ATCC 31491.</title>
        <authorList>
            <person name="Shi X."/>
            <person name="Du Y."/>
        </authorList>
    </citation>
    <scope>NUCLEOTIDE SEQUENCE [LARGE SCALE GENOMIC DNA]</scope>
    <source>
        <strain evidence="5 6">ATCC 31491</strain>
    </source>
</reference>
<comment type="similarity">
    <text evidence="3">Belongs to the acetyltransferase family. RimJ subfamily.</text>
</comment>
<evidence type="ECO:0000259" key="4">
    <source>
        <dbReference type="PROSITE" id="PS51186"/>
    </source>
</evidence>
<dbReference type="PANTHER" id="PTHR43792:SF8">
    <property type="entry name" value="[RIBOSOMAL PROTEIN US5]-ALANINE N-ACETYLTRANSFERASE"/>
    <property type="match status" value="1"/>
</dbReference>
<dbReference type="EMBL" id="JAKRKC020000001">
    <property type="protein sequence ID" value="MCK2214698.1"/>
    <property type="molecule type" value="Genomic_DNA"/>
</dbReference>
<protein>
    <submittedName>
        <fullName evidence="5">GNAT family N-acetyltransferase</fullName>
    </submittedName>
</protein>
<evidence type="ECO:0000256" key="2">
    <source>
        <dbReference type="ARBA" id="ARBA00023315"/>
    </source>
</evidence>
<dbReference type="Gene3D" id="3.40.630.30">
    <property type="match status" value="1"/>
</dbReference>
<dbReference type="InterPro" id="IPR000182">
    <property type="entry name" value="GNAT_dom"/>
</dbReference>